<gene>
    <name evidence="2" type="ORF">FB465_6545</name>
</gene>
<keyword evidence="3" id="KW-1185">Reference proteome</keyword>
<feature type="domain" description="STAS" evidence="1">
    <location>
        <begin position="70"/>
        <end position="173"/>
    </location>
</feature>
<dbReference type="RefSeq" id="WP_145796280.1">
    <property type="nucleotide sequence ID" value="NZ_BAAABR010000025.1"/>
</dbReference>
<dbReference type="InterPro" id="IPR058548">
    <property type="entry name" value="MlaB-like_STAS"/>
</dbReference>
<dbReference type="SUPFAM" id="SSF52091">
    <property type="entry name" value="SpoIIaa-like"/>
    <property type="match status" value="1"/>
</dbReference>
<dbReference type="EMBL" id="VIVR01000001">
    <property type="protein sequence ID" value="TWE21365.1"/>
    <property type="molecule type" value="Genomic_DNA"/>
</dbReference>
<accession>A0A561F0H0</accession>
<dbReference type="CDD" id="cd07043">
    <property type="entry name" value="STAS_anti-anti-sigma_factors"/>
    <property type="match status" value="1"/>
</dbReference>
<dbReference type="PROSITE" id="PS50801">
    <property type="entry name" value="STAS"/>
    <property type="match status" value="1"/>
</dbReference>
<dbReference type="InterPro" id="IPR002645">
    <property type="entry name" value="STAS_dom"/>
</dbReference>
<dbReference type="Gene3D" id="3.30.750.24">
    <property type="entry name" value="STAS domain"/>
    <property type="match status" value="1"/>
</dbReference>
<sequence length="173" mass="18598">MNRLAWPATVAADWLAGAVATAWIALAIVDQTWFKTSLLVACAWIVQRAGREMRAALQRLRPGRARAPGPRTVLVRLRGTIDTANADQVAHRLRAALRSAPARIEIDLARVPHITPSGSTALLALTRTARETGSEIVIRNAAPQPRAALRAVGLDRLATFQNDEPPHTGGGRA</sequence>
<evidence type="ECO:0000313" key="2">
    <source>
        <dbReference type="EMBL" id="TWE21365.1"/>
    </source>
</evidence>
<dbReference type="Proteomes" id="UP000318416">
    <property type="component" value="Unassembled WGS sequence"/>
</dbReference>
<organism evidence="2 3">
    <name type="scientific">Kitasatospora atroaurantiaca</name>
    <dbReference type="NCBI Taxonomy" id="285545"/>
    <lineage>
        <taxon>Bacteria</taxon>
        <taxon>Bacillati</taxon>
        <taxon>Actinomycetota</taxon>
        <taxon>Actinomycetes</taxon>
        <taxon>Kitasatosporales</taxon>
        <taxon>Streptomycetaceae</taxon>
        <taxon>Kitasatospora</taxon>
    </lineage>
</organism>
<evidence type="ECO:0000313" key="3">
    <source>
        <dbReference type="Proteomes" id="UP000318416"/>
    </source>
</evidence>
<dbReference type="Pfam" id="PF13466">
    <property type="entry name" value="STAS_2"/>
    <property type="match status" value="1"/>
</dbReference>
<dbReference type="InterPro" id="IPR036513">
    <property type="entry name" value="STAS_dom_sf"/>
</dbReference>
<proteinExistence type="predicted"/>
<protein>
    <submittedName>
        <fullName evidence="2">Anti-anti-sigma factor</fullName>
    </submittedName>
</protein>
<comment type="caution">
    <text evidence="2">The sequence shown here is derived from an EMBL/GenBank/DDBJ whole genome shotgun (WGS) entry which is preliminary data.</text>
</comment>
<name>A0A561F0H0_9ACTN</name>
<evidence type="ECO:0000259" key="1">
    <source>
        <dbReference type="PROSITE" id="PS50801"/>
    </source>
</evidence>
<dbReference type="AlphaFoldDB" id="A0A561F0H0"/>
<reference evidence="2 3" key="1">
    <citation type="submission" date="2019-06" db="EMBL/GenBank/DDBJ databases">
        <title>Sequencing the genomes of 1000 actinobacteria strains.</title>
        <authorList>
            <person name="Klenk H.-P."/>
        </authorList>
    </citation>
    <scope>NUCLEOTIDE SEQUENCE [LARGE SCALE GENOMIC DNA]</scope>
    <source>
        <strain evidence="2 3">DSM 41649</strain>
    </source>
</reference>